<sequence>MLFSLRNFKLHLNHMTDLELGTEALARAIGRALAVLHWGAKTDARDVEFVIGRSSTKKKMIGTEPAMNNNEPYYTGPPTNVIKNFFCQVTELFVLDFNQVRKITMDDEGVTMAVEAWRLNDPYYPKPFRQTGTERNVWEAFVESYLAASQEVMSLEGCKGEVRALPRKFISEITEVERAKM</sequence>
<proteinExistence type="predicted"/>
<accession>A0AA40F6Z2</accession>
<name>A0AA40F6Z2_9PEZI</name>
<feature type="non-terminal residue" evidence="2">
    <location>
        <position position="181"/>
    </location>
</feature>
<dbReference type="AlphaFoldDB" id="A0AA40F6Z2"/>
<keyword evidence="3" id="KW-1185">Reference proteome</keyword>
<feature type="domain" description="DUF3669" evidence="1">
    <location>
        <begin position="92"/>
        <end position="154"/>
    </location>
</feature>
<dbReference type="PANTHER" id="PTHR40780">
    <property type="entry name" value="DUF3669 DOMAIN-CONTAINING PROTEIN"/>
    <property type="match status" value="1"/>
</dbReference>
<dbReference type="EMBL" id="JAUKUD010000002">
    <property type="protein sequence ID" value="KAK0752315.1"/>
    <property type="molecule type" value="Genomic_DNA"/>
</dbReference>
<dbReference type="Proteomes" id="UP001172155">
    <property type="component" value="Unassembled WGS sequence"/>
</dbReference>
<protein>
    <recommendedName>
        <fullName evidence="1">DUF3669 domain-containing protein</fullName>
    </recommendedName>
</protein>
<reference evidence="2" key="1">
    <citation type="submission" date="2023-06" db="EMBL/GenBank/DDBJ databases">
        <title>Genome-scale phylogeny and comparative genomics of the fungal order Sordariales.</title>
        <authorList>
            <consortium name="Lawrence Berkeley National Laboratory"/>
            <person name="Hensen N."/>
            <person name="Bonometti L."/>
            <person name="Westerberg I."/>
            <person name="Brannstrom I.O."/>
            <person name="Guillou S."/>
            <person name="Cros-Aarteil S."/>
            <person name="Calhoun S."/>
            <person name="Haridas S."/>
            <person name="Kuo A."/>
            <person name="Mondo S."/>
            <person name="Pangilinan J."/>
            <person name="Riley R."/>
            <person name="LaButti K."/>
            <person name="Andreopoulos B."/>
            <person name="Lipzen A."/>
            <person name="Chen C."/>
            <person name="Yanf M."/>
            <person name="Daum C."/>
            <person name="Ng V."/>
            <person name="Clum A."/>
            <person name="Steindorff A."/>
            <person name="Ohm R."/>
            <person name="Martin F."/>
            <person name="Silar P."/>
            <person name="Natvig D."/>
            <person name="Lalanne C."/>
            <person name="Gautier V."/>
            <person name="Ament-velasquez S.L."/>
            <person name="Kruys A."/>
            <person name="Hutchinson M.I."/>
            <person name="Powell A.J."/>
            <person name="Barry K."/>
            <person name="Miller A.N."/>
            <person name="Grigoriev I.V."/>
            <person name="Debuchy R."/>
            <person name="Gladieux P."/>
            <person name="Thoren M.H."/>
            <person name="Johannesson H."/>
        </authorList>
    </citation>
    <scope>NUCLEOTIDE SEQUENCE</scope>
    <source>
        <strain evidence="2">SMH3187-1</strain>
    </source>
</reference>
<gene>
    <name evidence="2" type="ORF">B0T18DRAFT_404559</name>
</gene>
<comment type="caution">
    <text evidence="2">The sequence shown here is derived from an EMBL/GenBank/DDBJ whole genome shotgun (WGS) entry which is preliminary data.</text>
</comment>
<dbReference type="PANTHER" id="PTHR40780:SF2">
    <property type="entry name" value="DUF3669 DOMAIN-CONTAINING PROTEIN"/>
    <property type="match status" value="1"/>
</dbReference>
<dbReference type="InterPro" id="IPR022137">
    <property type="entry name" value="Znf_prot_DUF3669"/>
</dbReference>
<organism evidence="2 3">
    <name type="scientific">Schizothecium vesticola</name>
    <dbReference type="NCBI Taxonomy" id="314040"/>
    <lineage>
        <taxon>Eukaryota</taxon>
        <taxon>Fungi</taxon>
        <taxon>Dikarya</taxon>
        <taxon>Ascomycota</taxon>
        <taxon>Pezizomycotina</taxon>
        <taxon>Sordariomycetes</taxon>
        <taxon>Sordariomycetidae</taxon>
        <taxon>Sordariales</taxon>
        <taxon>Schizotheciaceae</taxon>
        <taxon>Schizothecium</taxon>
    </lineage>
</organism>
<evidence type="ECO:0000259" key="1">
    <source>
        <dbReference type="Pfam" id="PF12417"/>
    </source>
</evidence>
<dbReference type="Pfam" id="PF12417">
    <property type="entry name" value="DUF3669"/>
    <property type="match status" value="1"/>
</dbReference>
<evidence type="ECO:0000313" key="2">
    <source>
        <dbReference type="EMBL" id="KAK0752315.1"/>
    </source>
</evidence>
<evidence type="ECO:0000313" key="3">
    <source>
        <dbReference type="Proteomes" id="UP001172155"/>
    </source>
</evidence>